<organism evidence="2">
    <name type="scientific">marine sediment metagenome</name>
    <dbReference type="NCBI Taxonomy" id="412755"/>
    <lineage>
        <taxon>unclassified sequences</taxon>
        <taxon>metagenomes</taxon>
        <taxon>ecological metagenomes</taxon>
    </lineage>
</organism>
<feature type="compositionally biased region" description="Acidic residues" evidence="1">
    <location>
        <begin position="468"/>
        <end position="492"/>
    </location>
</feature>
<reference evidence="2" key="1">
    <citation type="journal article" date="2015" name="Nature">
        <title>Complex archaea that bridge the gap between prokaryotes and eukaryotes.</title>
        <authorList>
            <person name="Spang A."/>
            <person name="Saw J.H."/>
            <person name="Jorgensen S.L."/>
            <person name="Zaremba-Niedzwiedzka K."/>
            <person name="Martijn J."/>
            <person name="Lind A.E."/>
            <person name="van Eijk R."/>
            <person name="Schleper C."/>
            <person name="Guy L."/>
            <person name="Ettema T.J."/>
        </authorList>
    </citation>
    <scope>NUCLEOTIDE SEQUENCE</scope>
</reference>
<dbReference type="Pfam" id="PF10123">
    <property type="entry name" value="Mu-like_Pro"/>
    <property type="match status" value="1"/>
</dbReference>
<evidence type="ECO:0000313" key="2">
    <source>
        <dbReference type="EMBL" id="KKN51401.1"/>
    </source>
</evidence>
<evidence type="ECO:0000256" key="1">
    <source>
        <dbReference type="SAM" id="MobiDB-lite"/>
    </source>
</evidence>
<gene>
    <name evidence="2" type="ORF">LCGC14_0622980</name>
</gene>
<comment type="caution">
    <text evidence="2">The sequence shown here is derived from an EMBL/GenBank/DDBJ whole genome shotgun (WGS) entry which is preliminary data.</text>
</comment>
<protein>
    <submittedName>
        <fullName evidence="2">Uncharacterized protein</fullName>
    </submittedName>
</protein>
<proteinExistence type="predicted"/>
<dbReference type="AlphaFoldDB" id="A0A0F9TQN3"/>
<feature type="compositionally biased region" description="Basic and acidic residues" evidence="1">
    <location>
        <begin position="493"/>
        <end position="502"/>
    </location>
</feature>
<dbReference type="InterPro" id="IPR012106">
    <property type="entry name" value="Phage_Mu_Gp1"/>
</dbReference>
<feature type="region of interest" description="Disordered" evidence="1">
    <location>
        <begin position="376"/>
        <end position="423"/>
    </location>
</feature>
<feature type="region of interest" description="Disordered" evidence="1">
    <location>
        <begin position="454"/>
        <end position="505"/>
    </location>
</feature>
<feature type="compositionally biased region" description="Polar residues" evidence="1">
    <location>
        <begin position="385"/>
        <end position="404"/>
    </location>
</feature>
<name>A0A0F9TQN3_9ZZZZ</name>
<accession>A0A0F9TQN3</accession>
<sequence>MPFTGPEDTKLPSNVKGESKTKRAQWVKVFNAAFKNCQANGGTEEECEKIAFKFANGVLKNSAQEVAMAAREMAMTTRELSSDYLKKLRELLFAADLPKEFVAEIVRKARAHAGGKGKKEVKNFGELYSGNDGADGRFYFANSAAEPPDTINVFPIPGTYKHPLYGAIKVSRDTSKEMVKNFNDGVYQERVPLDAEHETKLSGAVGWITHLKMNADGSVDADVEWNERGEEMIRDDRFKFISPEWFDNWSDPATGEEFEQVLVGAALTTRPFFKEGALRPLVATEAGKLWDVEHEGDDPELWTLLALELPNGMSAEDLQEKIRKTVGDSFPGLKGDHGLWVANVFNDKAIISTDDGFFEVKFAIDSDGQVSFSGQPMEVERTTKWSRVSATDTRGGQSGGQNLEVQRRSRRKASPGKGREDRMTELLERAKELESDLDSDEGKSWVRSMAEKLGFKLSEPKDGGNGNGDDDDEEDNEDEESSNDDEDNEDSEDNKGEEDAKTGAEVAVLQGALKASEKRATAAETRLGTLETESLTRRLRDIILGRDEGSIRKASEEGKALHPMVGDAGAKMSILVKLGEGTKEFNTFVATEREHARQLHESEMFSELGTDSTGEPVTASPKGEIDRMVAAARAKDPELSEEDAIARVASENPKLYDAYDKSVTGRKGVHTGTSGA</sequence>
<dbReference type="EMBL" id="LAZR01001064">
    <property type="protein sequence ID" value="KKN51401.1"/>
    <property type="molecule type" value="Genomic_DNA"/>
</dbReference>